<sequence>MTMTDQYQRDAAKRGNPCQVLVVVRAWIDNDQLVTERAAQHPGVGAVQRQQTGVVGQQDRRGVGDRAQLAVGGMGQRLSCLRHRPLADLHDQLDFHRRIQR</sequence>
<protein>
    <submittedName>
        <fullName evidence="2">Uncharacterized protein</fullName>
    </submittedName>
</protein>
<evidence type="ECO:0000313" key="2">
    <source>
        <dbReference type="EMBL" id="CPA68864.1"/>
    </source>
</evidence>
<comment type="caution">
    <text evidence="2">The sequence shown here is derived from an EMBL/GenBank/DDBJ whole genome shotgun (WGS) entry which is preliminary data.</text>
</comment>
<evidence type="ECO:0000256" key="1">
    <source>
        <dbReference type="SAM" id="MobiDB-lite"/>
    </source>
</evidence>
<evidence type="ECO:0000313" key="3">
    <source>
        <dbReference type="Proteomes" id="UP000039021"/>
    </source>
</evidence>
<dbReference type="Proteomes" id="UP000039021">
    <property type="component" value="Unassembled WGS sequence"/>
</dbReference>
<name>A0A916PD08_MYCTX</name>
<feature type="region of interest" description="Disordered" evidence="1">
    <location>
        <begin position="41"/>
        <end position="61"/>
    </location>
</feature>
<feature type="compositionally biased region" description="Low complexity" evidence="1">
    <location>
        <begin position="43"/>
        <end position="57"/>
    </location>
</feature>
<dbReference type="EMBL" id="CSBK01003199">
    <property type="protein sequence ID" value="CPA68864.1"/>
    <property type="molecule type" value="Genomic_DNA"/>
</dbReference>
<proteinExistence type="predicted"/>
<organism evidence="2 3">
    <name type="scientific">Mycobacterium tuberculosis</name>
    <dbReference type="NCBI Taxonomy" id="1773"/>
    <lineage>
        <taxon>Bacteria</taxon>
        <taxon>Bacillati</taxon>
        <taxon>Actinomycetota</taxon>
        <taxon>Actinomycetes</taxon>
        <taxon>Mycobacteriales</taxon>
        <taxon>Mycobacteriaceae</taxon>
        <taxon>Mycobacterium</taxon>
        <taxon>Mycobacterium tuberculosis complex</taxon>
    </lineage>
</organism>
<accession>A0A916PD08</accession>
<reference evidence="3" key="1">
    <citation type="submission" date="2015-03" db="EMBL/GenBank/DDBJ databases">
        <authorList>
            <consortium name="Pathogen Informatics"/>
        </authorList>
    </citation>
    <scope>NUCLEOTIDE SEQUENCE [LARGE SCALE GENOMIC DNA]</scope>
    <source>
        <strain evidence="3">N09902308</strain>
    </source>
</reference>
<gene>
    <name evidence="2" type="ORF">ERS007739_04767</name>
</gene>
<dbReference type="AlphaFoldDB" id="A0A916PD08"/>